<name>A0A976FMT3_BRELC</name>
<evidence type="ECO:0000313" key="2">
    <source>
        <dbReference type="Proteomes" id="UP000294530"/>
    </source>
</evidence>
<evidence type="ECO:0000313" key="1">
    <source>
        <dbReference type="EMBL" id="TDH69424.1"/>
    </source>
</evidence>
<dbReference type="RefSeq" id="XP_067818923.1">
    <property type="nucleotide sequence ID" value="XM_067965769.1"/>
</dbReference>
<keyword evidence="2" id="KW-1185">Reference proteome</keyword>
<comment type="caution">
    <text evidence="1">The sequence shown here is derived from an EMBL/GenBank/DDBJ whole genome shotgun (WGS) entry which is preliminary data.</text>
</comment>
<accession>A0A976FMT3</accession>
<dbReference type="EMBL" id="SHOA02000005">
    <property type="protein sequence ID" value="TDH69424.1"/>
    <property type="molecule type" value="Genomic_DNA"/>
</dbReference>
<sequence length="71" mass="7866">MFEIHGPNGSKGPKDNDVFLRQLSSRNSIDCRHALEEVEKLVASLLNLPLSSSLTKDTETSSALQTSTYMR</sequence>
<dbReference type="AlphaFoldDB" id="A0A976FMT3"/>
<gene>
    <name evidence="1" type="ORF">CCR75_007711</name>
</gene>
<dbReference type="Proteomes" id="UP000294530">
    <property type="component" value="Unassembled WGS sequence"/>
</dbReference>
<reference evidence="1 2" key="1">
    <citation type="journal article" date="2021" name="Genome Biol.">
        <title>AFLAP: assembly-free linkage analysis pipeline using k-mers from genome sequencing data.</title>
        <authorList>
            <person name="Fletcher K."/>
            <person name="Zhang L."/>
            <person name="Gil J."/>
            <person name="Han R."/>
            <person name="Cavanaugh K."/>
            <person name="Michelmore R."/>
        </authorList>
    </citation>
    <scope>NUCLEOTIDE SEQUENCE [LARGE SCALE GENOMIC DNA]</scope>
    <source>
        <strain evidence="1 2">SF5</strain>
    </source>
</reference>
<dbReference type="KEGG" id="blac:94351440"/>
<organism evidence="1 2">
    <name type="scientific">Bremia lactucae</name>
    <name type="common">Lettuce downy mildew</name>
    <dbReference type="NCBI Taxonomy" id="4779"/>
    <lineage>
        <taxon>Eukaryota</taxon>
        <taxon>Sar</taxon>
        <taxon>Stramenopiles</taxon>
        <taxon>Oomycota</taxon>
        <taxon>Peronosporomycetes</taxon>
        <taxon>Peronosporales</taxon>
        <taxon>Peronosporaceae</taxon>
        <taxon>Bremia</taxon>
    </lineage>
</organism>
<protein>
    <submittedName>
        <fullName evidence="1">Uncharacterized protein</fullName>
    </submittedName>
</protein>
<dbReference type="GeneID" id="94351440"/>
<proteinExistence type="predicted"/>